<feature type="signal peptide" evidence="5">
    <location>
        <begin position="1"/>
        <end position="32"/>
    </location>
</feature>
<dbReference type="PROSITE" id="PS00109">
    <property type="entry name" value="PROTEIN_KINASE_TYR"/>
    <property type="match status" value="1"/>
</dbReference>
<dbReference type="PANTHER" id="PTHR24416:SF621">
    <property type="entry name" value="TYROSINE KINASE RECEPTOR CAD96CA"/>
    <property type="match status" value="1"/>
</dbReference>
<name>A0ABP1S7L9_9HEXA</name>
<evidence type="ECO:0000256" key="4">
    <source>
        <dbReference type="SAM" id="Phobius"/>
    </source>
</evidence>
<dbReference type="PRINTS" id="PR00109">
    <property type="entry name" value="TYRKINASE"/>
</dbReference>
<gene>
    <name evidence="7" type="ORF">ODALV1_LOCUS30424</name>
</gene>
<dbReference type="PANTHER" id="PTHR24416">
    <property type="entry name" value="TYROSINE-PROTEIN KINASE RECEPTOR"/>
    <property type="match status" value="1"/>
</dbReference>
<keyword evidence="4" id="KW-0472">Membrane</keyword>
<dbReference type="PROSITE" id="PS50011">
    <property type="entry name" value="PROTEIN_KINASE_DOM"/>
    <property type="match status" value="1"/>
</dbReference>
<sequence length="1074" mass="123563">MIPKSLIIIEISASFLLILLLNGLQYQPFAMGDTTSLKNINLSRMHVAIWFYPPFNDDDHRYNESNLKALVNLVSSKFGAIAVDNTPLLQTPNLIENITNKVVTVPLVVANHNKKSNSKQHLQVMISFDISSNAYHLLNLSNSSYLNSFEVGKHYADKANKIHPNTVDTFLMHHDDYLRVNNKKRRGYTFLPTELQSVRESLNKSNASPNATKYKLGITISTALCGVTVTMHPTQEKIKTLLPALVEYADLIIPIIYIGQPSTSELKPSEEHAAQLGILSECEENLKNIKIQIEIIPLVICSPPKSKSLLAISNFLQCWQLMSDWAQKNNRKIIMFEAFDRYYRDPDYVSGVGWWRLQNDSADTVNETLFWEKAEVDFLPSKITIGGLKTISFDHRVSSHQTVYSERELMTMLQVVTNRFPNIVIHQAKFPASLNASTNNTEVVTWIPQLVAKLNSERRKRASDTFQISSVLLIFHRLDMELNNKYSRSLTLMKALEVAQNANKIFPGTVSTLVYNGPRSSIDERGFSFPKNIIEYARNGSLKSGLRLGFVINLNLCEAYNLTVFVPLVKWLKIFIFDGSSVDNTQNSMPRISSRDVLRTNLWNAEKCKKRVVDKFPNVEVMVRMNCSAVALENMALCVHTLSKWGKENRVGVILSQAFDIPFIPGESDLIVGPNGGWWKFDENLERNITIDSFQEKLKDYLEYPTLSTQELTNYLFIIWTVVGIALFILLSVVIIQTIRLIEKQRRVSRAKVKFHIGRKNTIIFDETNVTSKDFMKYKYDEEKFQIAKQEFKFDSATILGEGNYGVVYKLTVSRFPNPVAVKVPQLSCSEKAFQSFLSEIKIMSFIGENKHVVQFLGAYTKELQRRKVYIVTELCEMGSLQSHLFKVAENQNKTENKAAQRKEFRRFCEEIASGMKYISEKGVIHGDLATRNVLLDKNLICKISDFGLSKNLYQYQIYTKKQKTELPWRWLAVETLKRWEFSVKSDVWAYGVTVWEIFSLGDIPYPSHTWNWNFVAELERGMRMKRPEIASSEIYSKMLECWEIEPDQRPDFQELMSFFRQLNENQYINYFQN</sequence>
<evidence type="ECO:0000313" key="7">
    <source>
        <dbReference type="EMBL" id="CAL8145231.1"/>
    </source>
</evidence>
<comment type="subcellular location">
    <subcellularLocation>
        <location evidence="1">Membrane</location>
        <topology evidence="1">Single-pass membrane protein</topology>
    </subcellularLocation>
</comment>
<dbReference type="SUPFAM" id="SSF56112">
    <property type="entry name" value="Protein kinase-like (PK-like)"/>
    <property type="match status" value="1"/>
</dbReference>
<dbReference type="InterPro" id="IPR017441">
    <property type="entry name" value="Protein_kinase_ATP_BS"/>
</dbReference>
<feature type="binding site" evidence="3">
    <location>
        <position position="823"/>
    </location>
    <ligand>
        <name>ATP</name>
        <dbReference type="ChEBI" id="CHEBI:30616"/>
    </ligand>
</feature>
<dbReference type="InterPro" id="IPR000719">
    <property type="entry name" value="Prot_kinase_dom"/>
</dbReference>
<dbReference type="Gene3D" id="3.30.200.20">
    <property type="entry name" value="Phosphorylase Kinase, domain 1"/>
    <property type="match status" value="1"/>
</dbReference>
<comment type="catalytic activity">
    <reaction evidence="2">
        <text>L-tyrosyl-[protein] + ATP = O-phospho-L-tyrosyl-[protein] + ADP + H(+)</text>
        <dbReference type="Rhea" id="RHEA:10596"/>
        <dbReference type="Rhea" id="RHEA-COMP:10136"/>
        <dbReference type="Rhea" id="RHEA-COMP:20101"/>
        <dbReference type="ChEBI" id="CHEBI:15378"/>
        <dbReference type="ChEBI" id="CHEBI:30616"/>
        <dbReference type="ChEBI" id="CHEBI:46858"/>
        <dbReference type="ChEBI" id="CHEBI:61978"/>
        <dbReference type="ChEBI" id="CHEBI:456216"/>
        <dbReference type="EC" id="2.7.10.1"/>
    </reaction>
</comment>
<organism evidence="7 8">
    <name type="scientific">Orchesella dallaii</name>
    <dbReference type="NCBI Taxonomy" id="48710"/>
    <lineage>
        <taxon>Eukaryota</taxon>
        <taxon>Metazoa</taxon>
        <taxon>Ecdysozoa</taxon>
        <taxon>Arthropoda</taxon>
        <taxon>Hexapoda</taxon>
        <taxon>Collembola</taxon>
        <taxon>Entomobryomorpha</taxon>
        <taxon>Entomobryoidea</taxon>
        <taxon>Orchesellidae</taxon>
        <taxon>Orchesellinae</taxon>
        <taxon>Orchesella</taxon>
    </lineage>
</organism>
<evidence type="ECO:0000259" key="6">
    <source>
        <dbReference type="PROSITE" id="PS50011"/>
    </source>
</evidence>
<keyword evidence="8" id="KW-1185">Reference proteome</keyword>
<protein>
    <recommendedName>
        <fullName evidence="6">Protein kinase domain-containing protein</fullName>
    </recommendedName>
</protein>
<comment type="caution">
    <text evidence="7">The sequence shown here is derived from an EMBL/GenBank/DDBJ whole genome shotgun (WGS) entry which is preliminary data.</text>
</comment>
<dbReference type="Pfam" id="PF07714">
    <property type="entry name" value="PK_Tyr_Ser-Thr"/>
    <property type="match status" value="1"/>
</dbReference>
<keyword evidence="4" id="KW-0812">Transmembrane</keyword>
<evidence type="ECO:0000256" key="5">
    <source>
        <dbReference type="SAM" id="SignalP"/>
    </source>
</evidence>
<feature type="transmembrane region" description="Helical" evidence="4">
    <location>
        <begin position="715"/>
        <end position="742"/>
    </location>
</feature>
<dbReference type="CDD" id="cd00192">
    <property type="entry name" value="PTKc"/>
    <property type="match status" value="1"/>
</dbReference>
<dbReference type="InterPro" id="IPR008266">
    <property type="entry name" value="Tyr_kinase_AS"/>
</dbReference>
<dbReference type="InterPro" id="IPR011009">
    <property type="entry name" value="Kinase-like_dom_sf"/>
</dbReference>
<accession>A0ABP1S7L9</accession>
<dbReference type="InterPro" id="IPR001245">
    <property type="entry name" value="Ser-Thr/Tyr_kinase_cat_dom"/>
</dbReference>
<evidence type="ECO:0000256" key="2">
    <source>
        <dbReference type="ARBA" id="ARBA00051243"/>
    </source>
</evidence>
<evidence type="ECO:0000313" key="8">
    <source>
        <dbReference type="Proteomes" id="UP001642540"/>
    </source>
</evidence>
<keyword evidence="3" id="KW-0067">ATP-binding</keyword>
<keyword evidence="5" id="KW-0732">Signal</keyword>
<keyword evidence="4" id="KW-1133">Transmembrane helix</keyword>
<dbReference type="PROSITE" id="PS00107">
    <property type="entry name" value="PROTEIN_KINASE_ATP"/>
    <property type="match status" value="1"/>
</dbReference>
<dbReference type="InterPro" id="IPR050122">
    <property type="entry name" value="RTK"/>
</dbReference>
<evidence type="ECO:0000256" key="1">
    <source>
        <dbReference type="ARBA" id="ARBA00004167"/>
    </source>
</evidence>
<dbReference type="EMBL" id="CAXLJM020000164">
    <property type="protein sequence ID" value="CAL8145231.1"/>
    <property type="molecule type" value="Genomic_DNA"/>
</dbReference>
<evidence type="ECO:0000256" key="3">
    <source>
        <dbReference type="PROSITE-ProRule" id="PRU10141"/>
    </source>
</evidence>
<reference evidence="7 8" key="1">
    <citation type="submission" date="2024-08" db="EMBL/GenBank/DDBJ databases">
        <authorList>
            <person name="Cucini C."/>
            <person name="Frati F."/>
        </authorList>
    </citation>
    <scope>NUCLEOTIDE SEQUENCE [LARGE SCALE GENOMIC DNA]</scope>
</reference>
<feature type="chain" id="PRO_5047475752" description="Protein kinase domain-containing protein" evidence="5">
    <location>
        <begin position="33"/>
        <end position="1074"/>
    </location>
</feature>
<dbReference type="Proteomes" id="UP001642540">
    <property type="component" value="Unassembled WGS sequence"/>
</dbReference>
<feature type="domain" description="Protein kinase" evidence="6">
    <location>
        <begin position="794"/>
        <end position="1069"/>
    </location>
</feature>
<dbReference type="Gene3D" id="1.10.510.10">
    <property type="entry name" value="Transferase(Phosphotransferase) domain 1"/>
    <property type="match status" value="1"/>
</dbReference>
<keyword evidence="3" id="KW-0547">Nucleotide-binding</keyword>
<proteinExistence type="predicted"/>